<evidence type="ECO:0000313" key="2">
    <source>
        <dbReference type="EMBL" id="KAI8576013.1"/>
    </source>
</evidence>
<name>A0AAD5E1P8_UMBRA</name>
<protein>
    <submittedName>
        <fullName evidence="2">Uncharacterized protein</fullName>
    </submittedName>
</protein>
<dbReference type="AlphaFoldDB" id="A0AAD5E1P8"/>
<reference evidence="2" key="2">
    <citation type="journal article" date="2022" name="Proc. Natl. Acad. Sci. U.S.A.">
        <title>Diploid-dominant life cycles characterize the early evolution of Fungi.</title>
        <authorList>
            <person name="Amses K.R."/>
            <person name="Simmons D.R."/>
            <person name="Longcore J.E."/>
            <person name="Mondo S.J."/>
            <person name="Seto K."/>
            <person name="Jeronimo G.H."/>
            <person name="Bonds A.E."/>
            <person name="Quandt C.A."/>
            <person name="Davis W.J."/>
            <person name="Chang Y."/>
            <person name="Federici B.A."/>
            <person name="Kuo A."/>
            <person name="LaButti K."/>
            <person name="Pangilinan J."/>
            <person name="Andreopoulos W."/>
            <person name="Tritt A."/>
            <person name="Riley R."/>
            <person name="Hundley H."/>
            <person name="Johnson J."/>
            <person name="Lipzen A."/>
            <person name="Barry K."/>
            <person name="Lang B.F."/>
            <person name="Cuomo C.A."/>
            <person name="Buchler N.E."/>
            <person name="Grigoriev I.V."/>
            <person name="Spatafora J.W."/>
            <person name="Stajich J.E."/>
            <person name="James T.Y."/>
        </authorList>
    </citation>
    <scope>NUCLEOTIDE SEQUENCE</scope>
    <source>
        <strain evidence="2">AG</strain>
    </source>
</reference>
<dbReference type="Proteomes" id="UP001206595">
    <property type="component" value="Unassembled WGS sequence"/>
</dbReference>
<comment type="caution">
    <text evidence="2">The sequence shown here is derived from an EMBL/GenBank/DDBJ whole genome shotgun (WGS) entry which is preliminary data.</text>
</comment>
<organism evidence="2 3">
    <name type="scientific">Umbelopsis ramanniana AG</name>
    <dbReference type="NCBI Taxonomy" id="1314678"/>
    <lineage>
        <taxon>Eukaryota</taxon>
        <taxon>Fungi</taxon>
        <taxon>Fungi incertae sedis</taxon>
        <taxon>Mucoromycota</taxon>
        <taxon>Mucoromycotina</taxon>
        <taxon>Umbelopsidomycetes</taxon>
        <taxon>Umbelopsidales</taxon>
        <taxon>Umbelopsidaceae</taxon>
        <taxon>Umbelopsis</taxon>
    </lineage>
</organism>
<dbReference type="EMBL" id="MU620964">
    <property type="protein sequence ID" value="KAI8576013.1"/>
    <property type="molecule type" value="Genomic_DNA"/>
</dbReference>
<evidence type="ECO:0000256" key="1">
    <source>
        <dbReference type="SAM" id="MobiDB-lite"/>
    </source>
</evidence>
<reference evidence="2" key="1">
    <citation type="submission" date="2021-06" db="EMBL/GenBank/DDBJ databases">
        <authorList>
            <consortium name="DOE Joint Genome Institute"/>
            <person name="Mondo S.J."/>
            <person name="Amses K.R."/>
            <person name="Simmons D.R."/>
            <person name="Longcore J.E."/>
            <person name="Seto K."/>
            <person name="Alves G.H."/>
            <person name="Bonds A.E."/>
            <person name="Quandt C.A."/>
            <person name="Davis W.J."/>
            <person name="Chang Y."/>
            <person name="Letcher P.M."/>
            <person name="Powell M.J."/>
            <person name="Kuo A."/>
            <person name="Labutti K."/>
            <person name="Pangilinan J."/>
            <person name="Andreopoulos W."/>
            <person name="Tritt A."/>
            <person name="Riley R."/>
            <person name="Hundley H."/>
            <person name="Johnson J."/>
            <person name="Lipzen A."/>
            <person name="Barry K."/>
            <person name="Berbee M.L."/>
            <person name="Buchler N.E."/>
            <person name="Grigoriev I.V."/>
            <person name="Spatafora J.W."/>
            <person name="Stajich J.E."/>
            <person name="James T.Y."/>
        </authorList>
    </citation>
    <scope>NUCLEOTIDE SEQUENCE</scope>
    <source>
        <strain evidence="2">AG</strain>
    </source>
</reference>
<keyword evidence="3" id="KW-1185">Reference proteome</keyword>
<sequence>MCVNVLLSSTGAILPAAAVPANANTHRISLASSYTSKLAWKLSGSSHQSLDTTSITRGGHSKLAQAQVSKPTLEEASVKSNPLPAGIPGCYSKTVPFTQYWISKENSWDETNNGERVWLGMEQEERLATLQNETIATVSSNTFEKCTMEGTCLLNDGRLINVDIKDSFKVIGGRNRKKNLFGYGSRKQNLAPFVSIAANDLPYGQTMYLSQLDGVRMSNGLIHNGCVRVDDDSYSFGSCQLDFFVVSYVDYLLVESGPINRISFENCTVKNYATEDMMKWVGADVSALSIIPNDQRDDWKDWMVHDEEHPFTTVINATNVSSSSATPSVKPSTTMTINATSSSVTHPVTHSTTSQAGSKTTNSTRSK</sequence>
<feature type="compositionally biased region" description="Polar residues" evidence="1">
    <location>
        <begin position="355"/>
        <end position="367"/>
    </location>
</feature>
<feature type="compositionally biased region" description="Low complexity" evidence="1">
    <location>
        <begin position="322"/>
        <end position="354"/>
    </location>
</feature>
<proteinExistence type="predicted"/>
<gene>
    <name evidence="2" type="ORF">K450DRAFT_202385</name>
</gene>
<dbReference type="GeneID" id="75910035"/>
<accession>A0AAD5E1P8</accession>
<evidence type="ECO:0000313" key="3">
    <source>
        <dbReference type="Proteomes" id="UP001206595"/>
    </source>
</evidence>
<dbReference type="RefSeq" id="XP_051441017.1">
    <property type="nucleotide sequence ID" value="XM_051584685.1"/>
</dbReference>
<feature type="region of interest" description="Disordered" evidence="1">
    <location>
        <begin position="322"/>
        <end position="367"/>
    </location>
</feature>